<dbReference type="InterPro" id="IPR041588">
    <property type="entry name" value="Integrase_H2C2"/>
</dbReference>
<dbReference type="Gene3D" id="3.30.420.10">
    <property type="entry name" value="Ribonuclease H-like superfamily/Ribonuclease H"/>
    <property type="match status" value="2"/>
</dbReference>
<dbReference type="InterPro" id="IPR050951">
    <property type="entry name" value="Retrovirus_Pol_polyprotein"/>
</dbReference>
<dbReference type="PROSITE" id="PS50878">
    <property type="entry name" value="RT_POL"/>
    <property type="match status" value="1"/>
</dbReference>
<name>A0A1U7XNA5_NICSY</name>
<dbReference type="CDD" id="cd09274">
    <property type="entry name" value="RNase_HI_RT_Ty3"/>
    <property type="match status" value="1"/>
</dbReference>
<reference evidence="10" key="2">
    <citation type="submission" date="2025-08" db="UniProtKB">
        <authorList>
            <consortium name="RefSeq"/>
        </authorList>
    </citation>
    <scope>IDENTIFICATION</scope>
    <source>
        <tissue evidence="10">Leaf</tissue>
    </source>
</reference>
<evidence type="ECO:0000259" key="8">
    <source>
        <dbReference type="PROSITE" id="PS50994"/>
    </source>
</evidence>
<evidence type="ECO:0000256" key="5">
    <source>
        <dbReference type="ARBA" id="ARBA00022801"/>
    </source>
</evidence>
<dbReference type="InterPro" id="IPR002156">
    <property type="entry name" value="RNaseH_domain"/>
</dbReference>
<dbReference type="Pfam" id="PF17921">
    <property type="entry name" value="Integrase_H2C2"/>
    <property type="match status" value="1"/>
</dbReference>
<dbReference type="InterPro" id="IPR036397">
    <property type="entry name" value="RNaseH_sf"/>
</dbReference>
<gene>
    <name evidence="10" type="primary">LOC104239453</name>
</gene>
<dbReference type="GO" id="GO:0003676">
    <property type="term" value="F:nucleic acid binding"/>
    <property type="evidence" value="ECO:0007669"/>
    <property type="project" value="InterPro"/>
</dbReference>
<evidence type="ECO:0000259" key="7">
    <source>
        <dbReference type="PROSITE" id="PS50878"/>
    </source>
</evidence>
<evidence type="ECO:0000313" key="9">
    <source>
        <dbReference type="Proteomes" id="UP000189701"/>
    </source>
</evidence>
<dbReference type="PANTHER" id="PTHR37984:SF5">
    <property type="entry name" value="PROTEIN NYNRIN-LIKE"/>
    <property type="match status" value="1"/>
</dbReference>
<dbReference type="CDD" id="cd01647">
    <property type="entry name" value="RT_LTR"/>
    <property type="match status" value="1"/>
</dbReference>
<dbReference type="CDD" id="cd09279">
    <property type="entry name" value="RNase_HI_like"/>
    <property type="match status" value="1"/>
</dbReference>
<keyword evidence="6" id="KW-0695">RNA-directed DNA polymerase</keyword>
<dbReference type="SUPFAM" id="SSF56672">
    <property type="entry name" value="DNA/RNA polymerases"/>
    <property type="match status" value="1"/>
</dbReference>
<evidence type="ECO:0000256" key="1">
    <source>
        <dbReference type="ARBA" id="ARBA00022679"/>
    </source>
</evidence>
<dbReference type="Pfam" id="PF13456">
    <property type="entry name" value="RVT_3"/>
    <property type="match status" value="1"/>
</dbReference>
<keyword evidence="9" id="KW-1185">Reference proteome</keyword>
<dbReference type="InterPro" id="IPR043128">
    <property type="entry name" value="Rev_trsase/Diguanyl_cyclase"/>
</dbReference>
<evidence type="ECO:0000256" key="3">
    <source>
        <dbReference type="ARBA" id="ARBA00022722"/>
    </source>
</evidence>
<dbReference type="Gene3D" id="1.10.340.70">
    <property type="match status" value="1"/>
</dbReference>
<dbReference type="PANTHER" id="PTHR37984">
    <property type="entry name" value="PROTEIN CBG26694"/>
    <property type="match status" value="1"/>
</dbReference>
<keyword evidence="5" id="KW-0378">Hydrolase</keyword>
<feature type="domain" description="Integrase catalytic" evidence="8">
    <location>
        <begin position="818"/>
        <end position="977"/>
    </location>
</feature>
<evidence type="ECO:0000256" key="6">
    <source>
        <dbReference type="ARBA" id="ARBA00022918"/>
    </source>
</evidence>
<evidence type="ECO:0000313" key="10">
    <source>
        <dbReference type="RefSeq" id="XP_009792388.1"/>
    </source>
</evidence>
<dbReference type="Gene3D" id="3.30.70.270">
    <property type="match status" value="2"/>
</dbReference>
<keyword evidence="3" id="KW-0540">Nuclease</keyword>
<dbReference type="eggNOG" id="KOG0017">
    <property type="taxonomic scope" value="Eukaryota"/>
</dbReference>
<dbReference type="InterPro" id="IPR012337">
    <property type="entry name" value="RNaseH-like_sf"/>
</dbReference>
<reference evidence="9" key="1">
    <citation type="journal article" date="2013" name="Genome Biol.">
        <title>Reference genomes and transcriptomes of Nicotiana sylvestris and Nicotiana tomentosiformis.</title>
        <authorList>
            <person name="Sierro N."/>
            <person name="Battey J.N."/>
            <person name="Ouadi S."/>
            <person name="Bovet L."/>
            <person name="Goepfert S."/>
            <person name="Bakaher N."/>
            <person name="Peitsch M.C."/>
            <person name="Ivanov N.V."/>
        </authorList>
    </citation>
    <scope>NUCLEOTIDE SEQUENCE [LARGE SCALE GENOMIC DNA]</scope>
</reference>
<dbReference type="Pfam" id="PF00078">
    <property type="entry name" value="RVT_1"/>
    <property type="match status" value="1"/>
</dbReference>
<accession>A0A1U7XNA5</accession>
<dbReference type="PROSITE" id="PS50994">
    <property type="entry name" value="INTEGRASE"/>
    <property type="match status" value="1"/>
</dbReference>
<proteinExistence type="predicted"/>
<dbReference type="Gene3D" id="3.10.10.10">
    <property type="entry name" value="HIV Type 1 Reverse Transcriptase, subunit A, domain 1"/>
    <property type="match status" value="1"/>
</dbReference>
<dbReference type="FunFam" id="3.30.70.270:FF:000020">
    <property type="entry name" value="Transposon Tf2-6 polyprotein-like Protein"/>
    <property type="match status" value="1"/>
</dbReference>
<evidence type="ECO:0000256" key="2">
    <source>
        <dbReference type="ARBA" id="ARBA00022695"/>
    </source>
</evidence>
<dbReference type="GO" id="GO:0015074">
    <property type="term" value="P:DNA integration"/>
    <property type="evidence" value="ECO:0007669"/>
    <property type="project" value="InterPro"/>
</dbReference>
<dbReference type="GO" id="GO:0004523">
    <property type="term" value="F:RNA-DNA hybrid ribonuclease activity"/>
    <property type="evidence" value="ECO:0007669"/>
    <property type="project" value="InterPro"/>
</dbReference>
<dbReference type="Pfam" id="PF17917">
    <property type="entry name" value="RT_RNaseH"/>
    <property type="match status" value="1"/>
</dbReference>
<dbReference type="Proteomes" id="UP000189701">
    <property type="component" value="Unplaced"/>
</dbReference>
<keyword evidence="2" id="KW-0548">Nucleotidyltransferase</keyword>
<protein>
    <submittedName>
        <fullName evidence="10">Uncharacterized protein LOC104239453</fullName>
    </submittedName>
</protein>
<evidence type="ECO:0000256" key="4">
    <source>
        <dbReference type="ARBA" id="ARBA00022759"/>
    </source>
</evidence>
<sequence>MKFDEYLGDASWCGHISFNDDDPQKDEDVKDAPAELEEGIKIVVDALKEVNLGTAEDSRPTYVSALLTTDEENTYVELLKEYRDVFAWSYKEMPGLDHKVAVHHLAVKKGARPVKQAQRRFRPELIPSIEAEVNKLIEAGFIREVKYPSWISSIVPVKKKNGQIRVCVDFRDLNNACPKDEFPLPIPELMIDATTGYEAMSFMDGSSGYNQIRMAPKDEELTAFRTPKGIYCYKVMPFGLKNVGATYQRAMQNIFDDILHKNVECYVDDLVVKSRKRGDHLQDLRMVFERLRRYQLRMNPLKCAFGVTSGKFLGFIVRHRGIDIDQAKVDAILKMPEPKNIHELKSLQGKLAYLRRFISNLAGKCQPFSRLMKKGIPFEWDQACSNAFQSIKSYLMKPPVLAAPIPGKLLILYIAAQKRSVGAILAQENGENKENSIYYLSRMMTPNELKYSLIEKLCLALVFAIQKLKHYFQAHVVRLVSRANPIKFVMSKPVLNDRLARWYLQFQQFEIVYFPQKVVKGQALADFLADHPIPDDWKLTDELPDEDAMFIKVQPPCKMYFDSAAHREGAGAGVVFVTSQGEVLPYSFTLTQHCTNNVTEYQALILGLEMAVDMRQFQLHIFVDSELVINQLLGSYEKLIGWLGSVTLQNVPRKENKKADALATLVLTLTLPGQTQITICQKWIVPLDENEDEESKLERLVAVTEAVKVDWRQTMIDYLCYGILLEDPRRKTEIRRSFEGVLMRCLGENEATQAMQEAHSGVCGSHQSGPKLHFYIKRMGYYWPTMVKYCLDYARRCKACQFHANFIHQPPEMLHPTVASWPFDAWGLDIVGPLSKSSGGHLYILAATNYFSKWAEAVALKEVKKENVANFIRVNIIYRFDIPSYIITDNGKLFDNKLMTKICELFGFKQRNSSMYYAAANGLAEAFNKTLCNLLKKVISKSKRDLLDRMEEALWAYRTTHRTPTQATPYSLVYGVEAVLPLERQIPSLRLAVQEGFTEEENACLSLEKFESLDEKRLETQQSLDCYQARLSRACNKKVRLRSFQVGDQVLVVRRPIITSRKSGGKFTSKWDGPYVVQEAYSSGAYKLVDADGMRIGPINGKFLKRYFRSLSLRSNGMDGLQFRHSKLKIQLFSPKSEKRSVTKFIRVLDLRVYFVTSQMACDLDDPISICDLFCAESAKLYFRSLSLRSNGMDGLQFRHSKLKIQLFSPKSEKRSVTKFIRVLDLRVYFVTSQMACDLDDPISICDLFCAESAKL</sequence>
<dbReference type="STRING" id="4096.A0A1U7XNA5"/>
<keyword evidence="1" id="KW-0808">Transferase</keyword>
<dbReference type="AlphaFoldDB" id="A0A1U7XNA5"/>
<dbReference type="Pfam" id="PF00665">
    <property type="entry name" value="rve"/>
    <property type="match status" value="1"/>
</dbReference>
<dbReference type="RefSeq" id="XP_009792388.1">
    <property type="nucleotide sequence ID" value="XM_009794086.1"/>
</dbReference>
<keyword evidence="4" id="KW-0255">Endonuclease</keyword>
<dbReference type="InterPro" id="IPR043502">
    <property type="entry name" value="DNA/RNA_pol_sf"/>
</dbReference>
<dbReference type="GO" id="GO:0003964">
    <property type="term" value="F:RNA-directed DNA polymerase activity"/>
    <property type="evidence" value="ECO:0007669"/>
    <property type="project" value="UniProtKB-KW"/>
</dbReference>
<dbReference type="SUPFAM" id="SSF53098">
    <property type="entry name" value="Ribonuclease H-like"/>
    <property type="match status" value="2"/>
</dbReference>
<dbReference type="InterPro" id="IPR041373">
    <property type="entry name" value="RT_RNaseH"/>
</dbReference>
<dbReference type="InterPro" id="IPR000477">
    <property type="entry name" value="RT_dom"/>
</dbReference>
<feature type="domain" description="Reverse transcriptase" evidence="7">
    <location>
        <begin position="138"/>
        <end position="317"/>
    </location>
</feature>
<dbReference type="InterPro" id="IPR001584">
    <property type="entry name" value="Integrase_cat-core"/>
</dbReference>
<organism evidence="9 10">
    <name type="scientific">Nicotiana sylvestris</name>
    <name type="common">Wood tobacco</name>
    <name type="synonym">South American tobacco</name>
    <dbReference type="NCBI Taxonomy" id="4096"/>
    <lineage>
        <taxon>Eukaryota</taxon>
        <taxon>Viridiplantae</taxon>
        <taxon>Streptophyta</taxon>
        <taxon>Embryophyta</taxon>
        <taxon>Tracheophyta</taxon>
        <taxon>Spermatophyta</taxon>
        <taxon>Magnoliopsida</taxon>
        <taxon>eudicotyledons</taxon>
        <taxon>Gunneridae</taxon>
        <taxon>Pentapetalae</taxon>
        <taxon>asterids</taxon>
        <taxon>lamiids</taxon>
        <taxon>Solanales</taxon>
        <taxon>Solanaceae</taxon>
        <taxon>Nicotianoideae</taxon>
        <taxon>Nicotianeae</taxon>
        <taxon>Nicotiana</taxon>
    </lineage>
</organism>